<dbReference type="InterPro" id="IPR036638">
    <property type="entry name" value="HLH_DNA-bd_sf"/>
</dbReference>
<dbReference type="Gene3D" id="4.10.280.10">
    <property type="entry name" value="Helix-loop-helix DNA-binding domain"/>
    <property type="match status" value="1"/>
</dbReference>
<dbReference type="Proteomes" id="UP001604277">
    <property type="component" value="Unassembled WGS sequence"/>
</dbReference>
<keyword evidence="2" id="KW-0805">Transcription regulation</keyword>
<protein>
    <submittedName>
        <fullName evidence="7">Transcription factor bHLH</fullName>
    </submittedName>
</protein>
<feature type="domain" description="BHLH" evidence="6">
    <location>
        <begin position="33"/>
        <end position="82"/>
    </location>
</feature>
<dbReference type="EMBL" id="JBFOLJ010000013">
    <property type="protein sequence ID" value="KAL2484282.1"/>
    <property type="molecule type" value="Genomic_DNA"/>
</dbReference>
<dbReference type="SUPFAM" id="SSF47459">
    <property type="entry name" value="HLH, helix-loop-helix DNA-binding domain"/>
    <property type="match status" value="1"/>
</dbReference>
<dbReference type="GO" id="GO:0003677">
    <property type="term" value="F:DNA binding"/>
    <property type="evidence" value="ECO:0007669"/>
    <property type="project" value="UniProtKB-KW"/>
</dbReference>
<sequence length="223" mass="24794">MPIAQSLVLDNEKEKLVKTSEKKSGVSEVKKMMALKSHSEAEKRRRERINAHLITLRGLVPSNEKMDKAMLLAEVISQVKQLQTNAAQASEGLNIPLEFDEVKVEKLEGYAGNGSSSFRASLCCDYRPDLFSELRRALDDLPVHLVKAETSTLGGRTKNVFVFTSSGEGKNENAEARELISSVRRALSNIVDKSSASAKHTQELYFPRKRQRVSYFDSSSSSS</sequence>
<comment type="caution">
    <text evidence="7">The sequence shown here is derived from an EMBL/GenBank/DDBJ whole genome shotgun (WGS) entry which is preliminary data.</text>
</comment>
<dbReference type="InterPro" id="IPR011598">
    <property type="entry name" value="bHLH_dom"/>
</dbReference>
<dbReference type="PANTHER" id="PTHR45844:SF9">
    <property type="entry name" value="OS09G0463900 PROTEIN"/>
    <property type="match status" value="1"/>
</dbReference>
<reference evidence="8" key="1">
    <citation type="submission" date="2024-07" db="EMBL/GenBank/DDBJ databases">
        <title>Two chromosome-level genome assemblies of Korean endemic species Abeliophyllum distichum and Forsythia ovata (Oleaceae).</title>
        <authorList>
            <person name="Jang H."/>
        </authorList>
    </citation>
    <scope>NUCLEOTIDE SEQUENCE [LARGE SCALE GENOMIC DNA]</scope>
</reference>
<proteinExistence type="predicted"/>
<dbReference type="CDD" id="cd04873">
    <property type="entry name" value="ACT_UUR-ACR-like"/>
    <property type="match status" value="1"/>
</dbReference>
<dbReference type="AlphaFoldDB" id="A0ABD1R894"/>
<dbReference type="GO" id="GO:0006355">
    <property type="term" value="P:regulation of DNA-templated transcription"/>
    <property type="evidence" value="ECO:0007669"/>
    <property type="project" value="UniProtKB-ARBA"/>
</dbReference>
<evidence type="ECO:0000259" key="6">
    <source>
        <dbReference type="PROSITE" id="PS50888"/>
    </source>
</evidence>
<dbReference type="PROSITE" id="PS50888">
    <property type="entry name" value="BHLH"/>
    <property type="match status" value="1"/>
</dbReference>
<evidence type="ECO:0000256" key="1">
    <source>
        <dbReference type="ARBA" id="ARBA00004123"/>
    </source>
</evidence>
<comment type="subcellular location">
    <subcellularLocation>
        <location evidence="1">Nucleus</location>
    </subcellularLocation>
</comment>
<evidence type="ECO:0000256" key="3">
    <source>
        <dbReference type="ARBA" id="ARBA00023125"/>
    </source>
</evidence>
<evidence type="ECO:0000256" key="5">
    <source>
        <dbReference type="ARBA" id="ARBA00023242"/>
    </source>
</evidence>
<name>A0ABD1R894_9LAMI</name>
<dbReference type="SMART" id="SM00353">
    <property type="entry name" value="HLH"/>
    <property type="match status" value="1"/>
</dbReference>
<dbReference type="GO" id="GO:0005634">
    <property type="term" value="C:nucleus"/>
    <property type="evidence" value="ECO:0007669"/>
    <property type="project" value="UniProtKB-SubCell"/>
</dbReference>
<evidence type="ECO:0000313" key="8">
    <source>
        <dbReference type="Proteomes" id="UP001604277"/>
    </source>
</evidence>
<gene>
    <name evidence="7" type="ORF">Fot_45726</name>
</gene>
<dbReference type="InterPro" id="IPR045847">
    <property type="entry name" value="AIG1-like"/>
</dbReference>
<organism evidence="7 8">
    <name type="scientific">Forsythia ovata</name>
    <dbReference type="NCBI Taxonomy" id="205694"/>
    <lineage>
        <taxon>Eukaryota</taxon>
        <taxon>Viridiplantae</taxon>
        <taxon>Streptophyta</taxon>
        <taxon>Embryophyta</taxon>
        <taxon>Tracheophyta</taxon>
        <taxon>Spermatophyta</taxon>
        <taxon>Magnoliopsida</taxon>
        <taxon>eudicotyledons</taxon>
        <taxon>Gunneridae</taxon>
        <taxon>Pentapetalae</taxon>
        <taxon>asterids</taxon>
        <taxon>lamiids</taxon>
        <taxon>Lamiales</taxon>
        <taxon>Oleaceae</taxon>
        <taxon>Forsythieae</taxon>
        <taxon>Forsythia</taxon>
    </lineage>
</organism>
<evidence type="ECO:0000256" key="2">
    <source>
        <dbReference type="ARBA" id="ARBA00023015"/>
    </source>
</evidence>
<evidence type="ECO:0000313" key="7">
    <source>
        <dbReference type="EMBL" id="KAL2484282.1"/>
    </source>
</evidence>
<dbReference type="Pfam" id="PF00010">
    <property type="entry name" value="HLH"/>
    <property type="match status" value="1"/>
</dbReference>
<dbReference type="PANTHER" id="PTHR45844">
    <property type="entry name" value="TRANSCRIPTION FACTOR BHLH30"/>
    <property type="match status" value="1"/>
</dbReference>
<keyword evidence="5" id="KW-0539">Nucleus</keyword>
<evidence type="ECO:0000256" key="4">
    <source>
        <dbReference type="ARBA" id="ARBA00023163"/>
    </source>
</evidence>
<keyword evidence="8" id="KW-1185">Reference proteome</keyword>
<keyword evidence="4" id="KW-0804">Transcription</keyword>
<keyword evidence="3" id="KW-0238">DNA-binding</keyword>
<accession>A0ABD1R894</accession>